<evidence type="ECO:0000313" key="1">
    <source>
        <dbReference type="EMBL" id="RGP78417.1"/>
    </source>
</evidence>
<protein>
    <recommendedName>
        <fullName evidence="3">F-box domain-containing protein</fullName>
    </recommendedName>
</protein>
<name>A0A395T1M3_9HYPO</name>
<comment type="caution">
    <text evidence="1">The sequence shown here is derived from an EMBL/GenBank/DDBJ whole genome shotgun (WGS) entry which is preliminary data.</text>
</comment>
<accession>A0A395T1M3</accession>
<dbReference type="AlphaFoldDB" id="A0A395T1M3"/>
<dbReference type="SUPFAM" id="SSF81383">
    <property type="entry name" value="F-box domain"/>
    <property type="match status" value="1"/>
</dbReference>
<dbReference type="Proteomes" id="UP000266234">
    <property type="component" value="Unassembled WGS sequence"/>
</dbReference>
<dbReference type="InterPro" id="IPR036047">
    <property type="entry name" value="F-box-like_dom_sf"/>
</dbReference>
<dbReference type="EMBL" id="PXOG01000070">
    <property type="protein sequence ID" value="RGP78417.1"/>
    <property type="molecule type" value="Genomic_DNA"/>
</dbReference>
<evidence type="ECO:0000313" key="2">
    <source>
        <dbReference type="Proteomes" id="UP000266234"/>
    </source>
</evidence>
<keyword evidence="2" id="KW-1185">Reference proteome</keyword>
<reference evidence="1 2" key="1">
    <citation type="journal article" date="2018" name="PLoS Pathog.">
        <title>Evolution of structural diversity of trichothecenes, a family of toxins produced by plant pathogenic and entomopathogenic fungi.</title>
        <authorList>
            <person name="Proctor R.H."/>
            <person name="McCormick S.P."/>
            <person name="Kim H.S."/>
            <person name="Cardoza R.E."/>
            <person name="Stanley A.M."/>
            <person name="Lindo L."/>
            <person name="Kelly A."/>
            <person name="Brown D.W."/>
            <person name="Lee T."/>
            <person name="Vaughan M.M."/>
            <person name="Alexander N.J."/>
            <person name="Busman M."/>
            <person name="Gutierrez S."/>
        </authorList>
    </citation>
    <scope>NUCLEOTIDE SEQUENCE [LARGE SCALE GENOMIC DNA]</scope>
    <source>
        <strain evidence="1 2">NRRL 20695</strain>
    </source>
</reference>
<organism evidence="1 2">
    <name type="scientific">Fusarium longipes</name>
    <dbReference type="NCBI Taxonomy" id="694270"/>
    <lineage>
        <taxon>Eukaryota</taxon>
        <taxon>Fungi</taxon>
        <taxon>Dikarya</taxon>
        <taxon>Ascomycota</taxon>
        <taxon>Pezizomycotina</taxon>
        <taxon>Sordariomycetes</taxon>
        <taxon>Hypocreomycetidae</taxon>
        <taxon>Hypocreales</taxon>
        <taxon>Nectriaceae</taxon>
        <taxon>Fusarium</taxon>
    </lineage>
</organism>
<evidence type="ECO:0008006" key="3">
    <source>
        <dbReference type="Google" id="ProtNLM"/>
    </source>
</evidence>
<proteinExistence type="predicted"/>
<gene>
    <name evidence="1" type="ORF">FLONG3_3553</name>
</gene>
<dbReference type="OrthoDB" id="3759773at2759"/>
<dbReference type="STRING" id="694270.A0A395T1M3"/>
<sequence length="509" mass="58428">MSFTANINSIPVELLRKIFSFVRDDPKNGQESIAQSRLVSRHFRDAASTFLIPEVSVCLNTKSFTRLEAISAHPFFSKGVKRVNVLVSYYEAELALDKQLYMAEAQSRLLRHWETMERMGRYRTKFNVTDELFDWLGEIAWGGNSDVRKLIRGDVLEGEPTPIQKLLLKAYDIYRARFEDQQGLRKDNAHIGRLVNALSALSGLTTLNLDDTHGQRMIMRDTTLTRLGTNYLNPEDFADTGYDRNVLQHFDTAIRQSGWCGSFKTDGSRHHDGTFDISTSPPLEMLGELCSQLGEKGVRPKHFRISLKPPPDMRVLTLSATEQDNMKRLVSEASSLTFRFDFFCRPPNLRESPREEMLALCSITKPFFSAPKLEHLDIYFVEYPSFNVPPTVSLKEILPLDMSWPRLESLYLQHQPMKMDELKDLVNKHDATVRDVNMVSPWFLDGSVHDALKTIRGFKNLKEVSITFPKGSDFKGTGTLDFKWPKDEINSYLLRETDIYPFENGLVYK</sequence>